<evidence type="ECO:0000313" key="5">
    <source>
        <dbReference type="EMBL" id="SDW65842.1"/>
    </source>
</evidence>
<reference evidence="5" key="1">
    <citation type="submission" date="2016-10" db="EMBL/GenBank/DDBJ databases">
        <authorList>
            <person name="de Groot N.N."/>
        </authorList>
    </citation>
    <scope>NUCLEOTIDE SEQUENCE [LARGE SCALE GENOMIC DNA]</scope>
    <source>
        <strain evidence="5">DSM 12489</strain>
    </source>
</reference>
<organism evidence="5 6">
    <name type="scientific">Alicyclobacillus hesperidum</name>
    <dbReference type="NCBI Taxonomy" id="89784"/>
    <lineage>
        <taxon>Bacteria</taxon>
        <taxon>Bacillati</taxon>
        <taxon>Bacillota</taxon>
        <taxon>Bacilli</taxon>
        <taxon>Bacillales</taxon>
        <taxon>Alicyclobacillaceae</taxon>
        <taxon>Alicyclobacillus</taxon>
    </lineage>
</organism>
<evidence type="ECO:0000259" key="3">
    <source>
        <dbReference type="Pfam" id="PF09992"/>
    </source>
</evidence>
<dbReference type="Proteomes" id="UP000182589">
    <property type="component" value="Unassembled WGS sequence"/>
</dbReference>
<dbReference type="RefSeq" id="WP_074693273.1">
    <property type="nucleotide sequence ID" value="NZ_BSRA01000015.1"/>
</dbReference>
<feature type="transmembrane region" description="Helical" evidence="2">
    <location>
        <begin position="28"/>
        <end position="49"/>
    </location>
</feature>
<keyword evidence="6" id="KW-1185">Reference proteome</keyword>
<accession>A0A1H2VC13</accession>
<dbReference type="Pfam" id="PF09992">
    <property type="entry name" value="NAGPA"/>
    <property type="match status" value="1"/>
</dbReference>
<name>A0A1H2VC13_9BACL</name>
<evidence type="ECO:0000256" key="1">
    <source>
        <dbReference type="SAM" id="MobiDB-lite"/>
    </source>
</evidence>
<dbReference type="AlphaFoldDB" id="A0A1H2VC13"/>
<dbReference type="InterPro" id="IPR018711">
    <property type="entry name" value="NAGPA"/>
</dbReference>
<dbReference type="EMBL" id="BSRA01000015">
    <property type="protein sequence ID" value="GLV14659.1"/>
    <property type="molecule type" value="Genomic_DNA"/>
</dbReference>
<dbReference type="EMBL" id="FNOJ01000010">
    <property type="protein sequence ID" value="SDW65842.1"/>
    <property type="molecule type" value="Genomic_DNA"/>
</dbReference>
<dbReference type="PANTHER" id="PTHR40446">
    <property type="entry name" value="N-ACETYLGLUCOSAMINE-1-PHOSPHODIESTER ALPHA-N-ACETYLGLUCOSAMINIDASE"/>
    <property type="match status" value="1"/>
</dbReference>
<reference evidence="6" key="2">
    <citation type="submission" date="2016-10" db="EMBL/GenBank/DDBJ databases">
        <authorList>
            <person name="Varghese N."/>
        </authorList>
    </citation>
    <scope>NUCLEOTIDE SEQUENCE [LARGE SCALE GENOMIC DNA]</scope>
    <source>
        <strain evidence="6">DSM 12489</strain>
    </source>
</reference>
<evidence type="ECO:0000256" key="2">
    <source>
        <dbReference type="SAM" id="Phobius"/>
    </source>
</evidence>
<keyword evidence="2" id="KW-0812">Transmembrane</keyword>
<sequence>MDNPNQHRTRREKRKQEQPPQKRRGLRVLIYIAFTSVFAYVSTVLWIFVGPFSNLRNYLIQSIDETRHAYLLRPLSLFTVSEATIKKYALPNNLSGPTIPIADLQHRDFSKIKDGTIKEITLQEPTFKAFILLVNDPKRIRVVATKYLHVRGETVQEMVSDTGAVAGINAGGFVDTNWQGTGAYPEGITITDGKLVSMTGSASEPQPVIAFTKEGQMIAGTYSLRQLQSLGIAQCVGFGPVLVENGKETPVAGQYDRNPRTAIGQTKDGTVILIVTDGRYATGPNDAGASYQDIADLMLKYHADIAANLDGGSSSTMVYQGKVLNRPVDILGERSVATSIVVMPEGGGSHG</sequence>
<feature type="domain" description="Phosphodiester glycosidase" evidence="3">
    <location>
        <begin position="163"/>
        <end position="343"/>
    </location>
</feature>
<evidence type="ECO:0000313" key="4">
    <source>
        <dbReference type="EMBL" id="GLV14659.1"/>
    </source>
</evidence>
<dbReference type="STRING" id="89784.SAMN04489725_11086"/>
<keyword evidence="2" id="KW-1133">Transmembrane helix</keyword>
<protein>
    <submittedName>
        <fullName evidence="5">Exopolysaccharide biosynthesis protein</fullName>
    </submittedName>
</protein>
<feature type="region of interest" description="Disordered" evidence="1">
    <location>
        <begin position="1"/>
        <end position="21"/>
    </location>
</feature>
<evidence type="ECO:0000313" key="6">
    <source>
        <dbReference type="Proteomes" id="UP000182589"/>
    </source>
</evidence>
<keyword evidence="2" id="KW-0472">Membrane</keyword>
<gene>
    <name evidence="4" type="ORF">Heshes_23430</name>
    <name evidence="5" type="ORF">SAMN04489725_11086</name>
</gene>
<dbReference type="PANTHER" id="PTHR40446:SF2">
    <property type="entry name" value="N-ACETYLGLUCOSAMINE-1-PHOSPHODIESTER ALPHA-N-ACETYLGLUCOSAMINIDASE"/>
    <property type="match status" value="1"/>
</dbReference>
<reference evidence="4" key="3">
    <citation type="submission" date="2023-02" db="EMBL/GenBank/DDBJ databases">
        <title>Proposal of a novel subspecies: Alicyclobacillus hesperidum subspecies aegle.</title>
        <authorList>
            <person name="Goto K."/>
            <person name="Fujii T."/>
            <person name="Yasui K."/>
            <person name="Mochida K."/>
            <person name="Kato-Tanaka Y."/>
            <person name="Morohoshi S."/>
            <person name="An S.Y."/>
            <person name="Kasai H."/>
            <person name="Yokota A."/>
        </authorList>
    </citation>
    <scope>NUCLEOTIDE SEQUENCE</scope>
    <source>
        <strain evidence="4">DSM 12766</strain>
    </source>
</reference>
<dbReference type="Proteomes" id="UP001157137">
    <property type="component" value="Unassembled WGS sequence"/>
</dbReference>
<proteinExistence type="predicted"/>